<evidence type="ECO:0000256" key="3">
    <source>
        <dbReference type="ARBA" id="ARBA00022801"/>
    </source>
</evidence>
<dbReference type="InterPro" id="IPR017310">
    <property type="entry name" value="Pept_S8A_subtilisin_clostridia"/>
</dbReference>
<dbReference type="PANTHER" id="PTHR43806:SF11">
    <property type="entry name" value="CEREVISIN-RELATED"/>
    <property type="match status" value="1"/>
</dbReference>
<dbReference type="PIRSF" id="PIRSF037894">
    <property type="entry name" value="Subtilisin_rel_CspABC"/>
    <property type="match status" value="1"/>
</dbReference>
<feature type="active site" description="Charge relay system" evidence="5">
    <location>
        <position position="122"/>
    </location>
</feature>
<evidence type="ECO:0000256" key="5">
    <source>
        <dbReference type="PROSITE-ProRule" id="PRU01240"/>
    </source>
</evidence>
<protein>
    <submittedName>
        <fullName evidence="7">S8 family peptidase</fullName>
    </submittedName>
</protein>
<dbReference type="InterPro" id="IPR000209">
    <property type="entry name" value="Peptidase_S8/S53_dom"/>
</dbReference>
<dbReference type="Gene3D" id="3.40.50.200">
    <property type="entry name" value="Peptidase S8/S53 domain"/>
    <property type="match status" value="1"/>
</dbReference>
<feature type="active site" description="Charge relay system" evidence="5">
    <location>
        <position position="516"/>
    </location>
</feature>
<dbReference type="PANTHER" id="PTHR43806">
    <property type="entry name" value="PEPTIDASE S8"/>
    <property type="match status" value="1"/>
</dbReference>
<name>A0A6M0H7B6_9CLOT</name>
<sequence length="632" mass="70766">MKGSRVKEDFILTQTTEECGEQYLLDEFESYVIEYYGDLTGALADKEYACAIIINPIYAILGVRVGYLSKVLEKVPNIVNYELNRIFTLSYISPLEAANVTKYHNNPYLNLKGDGVVVGIIDTGIDYLNKEFMTEDGKTRILEIWDQTVEDLIPPPGFHYGTVYDRDEINEAIKAYKNNEDPYKIVNSKDEYGHGTSMAGIIGGKGYNGIVGAAPNCEFAIVKLDEASDKNLIVNGLQRGKYPTYQTTDIILAIRYLSDIQKNYNKPLIIYIPLASNFGGHDGSSVLERYIDLFANQSGILFITSCGNEGSSETHYRNKFEKAGEEKTMEITVDRNQKDLAITIWCSKPDKISVGLISPSGEVIERIPAKVKRTKEIKLVFEGSTVIIEYDYPNDYSGNQNVNILIRDIKVGIWQIKVYADYMVFGTFDAWIYQRELLGSNTKFLSSDPNVTLTIPSTSSAAISTSFYNQTTNSSVIQSGRGFTREDEIKPEVTAGGVDMQATSPGGEIVTLTGSSVAGAVLTGAMALFYQWAIVQGNDPKMYAQKAKAYIIRGTRKRRGDVYPNKEWGFGILDLEGIFDSIRDLDVDKTRNIEVGYSENRETIFMSKEVEVYVTEHIANRLKYSFNYTDLI</sequence>
<dbReference type="InterPro" id="IPR036852">
    <property type="entry name" value="Peptidase_S8/S53_dom_sf"/>
</dbReference>
<feature type="domain" description="Peptidase S8/S53" evidence="6">
    <location>
        <begin position="448"/>
        <end position="571"/>
    </location>
</feature>
<evidence type="ECO:0000313" key="8">
    <source>
        <dbReference type="Proteomes" id="UP000481872"/>
    </source>
</evidence>
<dbReference type="InterPro" id="IPR015500">
    <property type="entry name" value="Peptidase_S8_subtilisin-rel"/>
</dbReference>
<dbReference type="PRINTS" id="PR00723">
    <property type="entry name" value="SUBTILISIN"/>
</dbReference>
<dbReference type="Gene3D" id="2.60.120.1290">
    <property type="match status" value="1"/>
</dbReference>
<reference evidence="7 8" key="1">
    <citation type="submission" date="2020-02" db="EMBL/GenBank/DDBJ databases">
        <title>Genome assembly of a novel Clostridium senegalense strain.</title>
        <authorList>
            <person name="Gupta T.B."/>
            <person name="Jauregui R."/>
            <person name="Maclean P."/>
            <person name="Nawarathana A."/>
            <person name="Brightwell G."/>
        </authorList>
    </citation>
    <scope>NUCLEOTIDE SEQUENCE [LARGE SCALE GENOMIC DNA]</scope>
    <source>
        <strain evidence="7 8">AGRFS4</strain>
    </source>
</reference>
<feature type="domain" description="Peptidase S8/S53" evidence="6">
    <location>
        <begin position="113"/>
        <end position="383"/>
    </location>
</feature>
<comment type="caution">
    <text evidence="7">The sequence shown here is derived from an EMBL/GenBank/DDBJ whole genome shotgun (WGS) entry which is preliminary data.</text>
</comment>
<feature type="active site" description="Charge relay system" evidence="5">
    <location>
        <position position="194"/>
    </location>
</feature>
<dbReference type="SUPFAM" id="SSF52743">
    <property type="entry name" value="Subtilisin-like"/>
    <property type="match status" value="1"/>
</dbReference>
<keyword evidence="3 5" id="KW-0378">Hydrolase</keyword>
<dbReference type="GO" id="GO:0006508">
    <property type="term" value="P:proteolysis"/>
    <property type="evidence" value="ECO:0007669"/>
    <property type="project" value="UniProtKB-KW"/>
</dbReference>
<dbReference type="InterPro" id="IPR050131">
    <property type="entry name" value="Peptidase_S8_subtilisin-like"/>
</dbReference>
<evidence type="ECO:0000256" key="4">
    <source>
        <dbReference type="ARBA" id="ARBA00022825"/>
    </source>
</evidence>
<dbReference type="InterPro" id="IPR034045">
    <property type="entry name" value="Pep_S8_CspA-like"/>
</dbReference>
<gene>
    <name evidence="7" type="ORF">G3M99_15310</name>
</gene>
<evidence type="ECO:0000256" key="2">
    <source>
        <dbReference type="ARBA" id="ARBA00022670"/>
    </source>
</evidence>
<keyword evidence="4 5" id="KW-0720">Serine protease</keyword>
<dbReference type="Proteomes" id="UP000481872">
    <property type="component" value="Unassembled WGS sequence"/>
</dbReference>
<accession>A0A6M0H7B6</accession>
<comment type="similarity">
    <text evidence="1 5">Belongs to the peptidase S8 family.</text>
</comment>
<dbReference type="InterPro" id="IPR023827">
    <property type="entry name" value="Peptidase_S8_Asp-AS"/>
</dbReference>
<dbReference type="CDD" id="cd07478">
    <property type="entry name" value="Peptidases_S8_CspA-like"/>
    <property type="match status" value="1"/>
</dbReference>
<organism evidence="7 8">
    <name type="scientific">Clostridium senegalense</name>
    <dbReference type="NCBI Taxonomy" id="1465809"/>
    <lineage>
        <taxon>Bacteria</taxon>
        <taxon>Bacillati</taxon>
        <taxon>Bacillota</taxon>
        <taxon>Clostridia</taxon>
        <taxon>Eubacteriales</taxon>
        <taxon>Clostridiaceae</taxon>
        <taxon>Clostridium</taxon>
    </lineage>
</organism>
<dbReference type="Pfam" id="PF00082">
    <property type="entry name" value="Peptidase_S8"/>
    <property type="match status" value="2"/>
</dbReference>
<dbReference type="GO" id="GO:0004252">
    <property type="term" value="F:serine-type endopeptidase activity"/>
    <property type="evidence" value="ECO:0007669"/>
    <property type="project" value="UniProtKB-UniRule"/>
</dbReference>
<dbReference type="PROSITE" id="PS51892">
    <property type="entry name" value="SUBTILASE"/>
    <property type="match status" value="1"/>
</dbReference>
<dbReference type="EMBL" id="JAAGPU010000036">
    <property type="protein sequence ID" value="NEU06194.1"/>
    <property type="molecule type" value="Genomic_DNA"/>
</dbReference>
<evidence type="ECO:0000259" key="6">
    <source>
        <dbReference type="Pfam" id="PF00082"/>
    </source>
</evidence>
<dbReference type="RefSeq" id="WP_199870727.1">
    <property type="nucleotide sequence ID" value="NZ_JAAGPU010000036.1"/>
</dbReference>
<dbReference type="PROSITE" id="PS00136">
    <property type="entry name" value="SUBTILASE_ASP"/>
    <property type="match status" value="1"/>
</dbReference>
<keyword evidence="2 5" id="KW-0645">Protease</keyword>
<dbReference type="AlphaFoldDB" id="A0A6M0H7B6"/>
<evidence type="ECO:0000256" key="1">
    <source>
        <dbReference type="ARBA" id="ARBA00011073"/>
    </source>
</evidence>
<keyword evidence="8" id="KW-1185">Reference proteome</keyword>
<evidence type="ECO:0000313" key="7">
    <source>
        <dbReference type="EMBL" id="NEU06194.1"/>
    </source>
</evidence>
<proteinExistence type="inferred from homology"/>